<evidence type="ECO:0000256" key="4">
    <source>
        <dbReference type="ARBA" id="ARBA00022525"/>
    </source>
</evidence>
<reference evidence="7 8" key="1">
    <citation type="submission" date="2020-12" db="EMBL/GenBank/DDBJ databases">
        <title>Concerted genomic and epigenomic changes stabilize Arabidopsis allopolyploids.</title>
        <authorList>
            <person name="Chen Z."/>
        </authorList>
    </citation>
    <scope>NUCLEOTIDE SEQUENCE [LARGE SCALE GENOMIC DNA]</scope>
    <source>
        <strain evidence="7">Allo738</strain>
        <tissue evidence="7">Leaf</tissue>
    </source>
</reference>
<organism evidence="7 8">
    <name type="scientific">Arabidopsis thaliana x Arabidopsis arenosa</name>
    <dbReference type="NCBI Taxonomy" id="1240361"/>
    <lineage>
        <taxon>Eukaryota</taxon>
        <taxon>Viridiplantae</taxon>
        <taxon>Streptophyta</taxon>
        <taxon>Embryophyta</taxon>
        <taxon>Tracheophyta</taxon>
        <taxon>Spermatophyta</taxon>
        <taxon>Magnoliopsida</taxon>
        <taxon>eudicotyledons</taxon>
        <taxon>Gunneridae</taxon>
        <taxon>Pentapetalae</taxon>
        <taxon>rosids</taxon>
        <taxon>malvids</taxon>
        <taxon>Brassicales</taxon>
        <taxon>Brassicaceae</taxon>
        <taxon>Camelineae</taxon>
        <taxon>Arabidopsis</taxon>
    </lineage>
</organism>
<evidence type="ECO:0000256" key="1">
    <source>
        <dbReference type="ARBA" id="ARBA00004613"/>
    </source>
</evidence>
<evidence type="ECO:0000256" key="6">
    <source>
        <dbReference type="RuleBase" id="RU367044"/>
    </source>
</evidence>
<feature type="signal peptide" evidence="6">
    <location>
        <begin position="1"/>
        <end position="25"/>
    </location>
</feature>
<evidence type="ECO:0000256" key="2">
    <source>
        <dbReference type="ARBA" id="ARBA00005581"/>
    </source>
</evidence>
<protein>
    <recommendedName>
        <fullName evidence="6">S-protein homolog</fullName>
    </recommendedName>
</protein>
<dbReference type="GO" id="GO:0060320">
    <property type="term" value="P:rejection of self pollen"/>
    <property type="evidence" value="ECO:0007669"/>
    <property type="project" value="UniProtKB-KW"/>
</dbReference>
<comment type="caution">
    <text evidence="7">The sequence shown here is derived from an EMBL/GenBank/DDBJ whole genome shotgun (WGS) entry which is preliminary data.</text>
</comment>
<dbReference type="Pfam" id="PF05938">
    <property type="entry name" value="Self-incomp_S1"/>
    <property type="match status" value="1"/>
</dbReference>
<dbReference type="EMBL" id="JAEFBK010000003">
    <property type="protein sequence ID" value="KAG7628591.1"/>
    <property type="molecule type" value="Genomic_DNA"/>
</dbReference>
<keyword evidence="4 6" id="KW-0964">Secreted</keyword>
<comment type="similarity">
    <text evidence="2 6">Belongs to the plant self-incompatibility (S1) protein family.</text>
</comment>
<sequence length="166" mass="19098">MAFTSKPHFIMLCMIYSTLILFVSALVLSDAPAEAPTSGGDGLLPLSEKHVVIRNKLKNREILNVHCRSSEDDFGLKHIPWNGAWGFRFYVNFFKTTKFRCHFTWHNGGSHYFYIFKASRDDSPVGELPICKKCIWEVGQDDVTPICRISREKKNNPYCFEWEDGA</sequence>
<gene>
    <name evidence="7" type="ORF">ISN45_At03g048170</name>
</gene>
<keyword evidence="8" id="KW-1185">Reference proteome</keyword>
<dbReference type="AlphaFoldDB" id="A0A8T2FAG1"/>
<proteinExistence type="inferred from homology"/>
<accession>A0A8T2FAG1</accession>
<feature type="chain" id="PRO_5035959899" description="S-protein homolog" evidence="6">
    <location>
        <begin position="26"/>
        <end position="166"/>
    </location>
</feature>
<keyword evidence="5 6" id="KW-0732">Signal</keyword>
<dbReference type="GO" id="GO:0005576">
    <property type="term" value="C:extracellular region"/>
    <property type="evidence" value="ECO:0007669"/>
    <property type="project" value="UniProtKB-SubCell"/>
</dbReference>
<evidence type="ECO:0000313" key="7">
    <source>
        <dbReference type="EMBL" id="KAG7628591.1"/>
    </source>
</evidence>
<dbReference type="PANTHER" id="PTHR31232:SF133">
    <property type="entry name" value="S-PROTEIN HOMOLOG"/>
    <property type="match status" value="1"/>
</dbReference>
<name>A0A8T2FAG1_9BRAS</name>
<dbReference type="Proteomes" id="UP000694240">
    <property type="component" value="Chromosome 3"/>
</dbReference>
<keyword evidence="3 6" id="KW-0713">Self-incompatibility</keyword>
<dbReference type="PANTHER" id="PTHR31232">
    <property type="match status" value="1"/>
</dbReference>
<evidence type="ECO:0000256" key="3">
    <source>
        <dbReference type="ARBA" id="ARBA00022471"/>
    </source>
</evidence>
<evidence type="ECO:0000313" key="8">
    <source>
        <dbReference type="Proteomes" id="UP000694240"/>
    </source>
</evidence>
<comment type="subcellular location">
    <subcellularLocation>
        <location evidence="1 6">Secreted</location>
    </subcellularLocation>
</comment>
<evidence type="ECO:0000256" key="5">
    <source>
        <dbReference type="ARBA" id="ARBA00022729"/>
    </source>
</evidence>
<dbReference type="InterPro" id="IPR010264">
    <property type="entry name" value="Self-incomp_S1"/>
</dbReference>